<keyword evidence="1" id="KW-0472">Membrane</keyword>
<dbReference type="AlphaFoldDB" id="A0A852W3N5"/>
<evidence type="ECO:0000313" key="3">
    <source>
        <dbReference type="Proteomes" id="UP000549695"/>
    </source>
</evidence>
<reference evidence="2 3" key="1">
    <citation type="submission" date="2020-07" db="EMBL/GenBank/DDBJ databases">
        <title>Sequencing the genomes of 1000 actinobacteria strains.</title>
        <authorList>
            <person name="Klenk H.-P."/>
        </authorList>
    </citation>
    <scope>NUCLEOTIDE SEQUENCE [LARGE SCALE GENOMIC DNA]</scope>
    <source>
        <strain evidence="2 3">DSM 44749</strain>
    </source>
</reference>
<accession>A0A852W3N5</accession>
<organism evidence="2 3">
    <name type="scientific">Pseudonocardia alni</name>
    <name type="common">Amycolata alni</name>
    <dbReference type="NCBI Taxonomy" id="33907"/>
    <lineage>
        <taxon>Bacteria</taxon>
        <taxon>Bacillati</taxon>
        <taxon>Actinomycetota</taxon>
        <taxon>Actinomycetes</taxon>
        <taxon>Pseudonocardiales</taxon>
        <taxon>Pseudonocardiaceae</taxon>
        <taxon>Pseudonocardia</taxon>
    </lineage>
</organism>
<evidence type="ECO:0000313" key="2">
    <source>
        <dbReference type="EMBL" id="NYG03040.1"/>
    </source>
</evidence>
<keyword evidence="1" id="KW-0812">Transmembrane</keyword>
<gene>
    <name evidence="2" type="ORF">HDA37_003325</name>
</gene>
<keyword evidence="3" id="KW-1185">Reference proteome</keyword>
<sequence length="70" mass="7123">MSLSTNTQIGLIAGLLLAIAGIVGGFGGFVLALILGAIGLAIGRWLDGDLDLSELSERSGLSGRGRDKVR</sequence>
<dbReference type="RefSeq" id="WP_179761584.1">
    <property type="nucleotide sequence ID" value="NZ_BAAAJZ010000003.1"/>
</dbReference>
<dbReference type="GeneID" id="98053051"/>
<dbReference type="EMBL" id="JACCCZ010000001">
    <property type="protein sequence ID" value="NYG03040.1"/>
    <property type="molecule type" value="Genomic_DNA"/>
</dbReference>
<dbReference type="Proteomes" id="UP000549695">
    <property type="component" value="Unassembled WGS sequence"/>
</dbReference>
<proteinExistence type="predicted"/>
<name>A0A852W3N5_PSEA5</name>
<keyword evidence="1" id="KW-1133">Transmembrane helix</keyword>
<comment type="caution">
    <text evidence="2">The sequence shown here is derived from an EMBL/GenBank/DDBJ whole genome shotgun (WGS) entry which is preliminary data.</text>
</comment>
<evidence type="ECO:0000256" key="1">
    <source>
        <dbReference type="SAM" id="Phobius"/>
    </source>
</evidence>
<protein>
    <submittedName>
        <fullName evidence="2">Membrane protein</fullName>
    </submittedName>
</protein>
<feature type="transmembrane region" description="Helical" evidence="1">
    <location>
        <begin position="12"/>
        <end position="42"/>
    </location>
</feature>